<dbReference type="SUPFAM" id="SSF46785">
    <property type="entry name" value="Winged helix' DNA-binding domain"/>
    <property type="match status" value="1"/>
</dbReference>
<evidence type="ECO:0000313" key="6">
    <source>
        <dbReference type="EMBL" id="SDO93461.1"/>
    </source>
</evidence>
<keyword evidence="2" id="KW-0805">Transcription regulation</keyword>
<proteinExistence type="inferred from homology"/>
<evidence type="ECO:0000256" key="2">
    <source>
        <dbReference type="ARBA" id="ARBA00023015"/>
    </source>
</evidence>
<dbReference type="PANTHER" id="PTHR30126">
    <property type="entry name" value="HTH-TYPE TRANSCRIPTIONAL REGULATOR"/>
    <property type="match status" value="1"/>
</dbReference>
<dbReference type="InterPro" id="IPR036388">
    <property type="entry name" value="WH-like_DNA-bd_sf"/>
</dbReference>
<dbReference type="Pfam" id="PF03466">
    <property type="entry name" value="LysR_substrate"/>
    <property type="match status" value="1"/>
</dbReference>
<dbReference type="Pfam" id="PF00126">
    <property type="entry name" value="HTH_1"/>
    <property type="match status" value="1"/>
</dbReference>
<dbReference type="PROSITE" id="PS50931">
    <property type="entry name" value="HTH_LYSR"/>
    <property type="match status" value="1"/>
</dbReference>
<dbReference type="STRING" id="198616.SAMN05216193_11880"/>
<evidence type="ECO:0000256" key="3">
    <source>
        <dbReference type="ARBA" id="ARBA00023125"/>
    </source>
</evidence>
<dbReference type="OrthoDB" id="8587655at2"/>
<dbReference type="Gene3D" id="1.10.10.10">
    <property type="entry name" value="Winged helix-like DNA-binding domain superfamily/Winged helix DNA-binding domain"/>
    <property type="match status" value="1"/>
</dbReference>
<gene>
    <name evidence="6" type="ORF">SAMN05216193_11880</name>
</gene>
<evidence type="ECO:0000259" key="5">
    <source>
        <dbReference type="PROSITE" id="PS50931"/>
    </source>
</evidence>
<comment type="similarity">
    <text evidence="1">Belongs to the LysR transcriptional regulatory family.</text>
</comment>
<dbReference type="AlphaFoldDB" id="A0A1H0NLF5"/>
<dbReference type="CDD" id="cd05466">
    <property type="entry name" value="PBP2_LTTR_substrate"/>
    <property type="match status" value="1"/>
</dbReference>
<dbReference type="Proteomes" id="UP000242957">
    <property type="component" value="Unassembled WGS sequence"/>
</dbReference>
<dbReference type="InterPro" id="IPR005119">
    <property type="entry name" value="LysR_subst-bd"/>
</dbReference>
<evidence type="ECO:0000313" key="7">
    <source>
        <dbReference type="Proteomes" id="UP000242957"/>
    </source>
</evidence>
<evidence type="ECO:0000256" key="4">
    <source>
        <dbReference type="ARBA" id="ARBA00023163"/>
    </source>
</evidence>
<dbReference type="InterPro" id="IPR000847">
    <property type="entry name" value="LysR_HTH_N"/>
</dbReference>
<name>A0A1H0NLF5_9PSED</name>
<dbReference type="GO" id="GO:0003700">
    <property type="term" value="F:DNA-binding transcription factor activity"/>
    <property type="evidence" value="ECO:0007669"/>
    <property type="project" value="InterPro"/>
</dbReference>
<reference evidence="7" key="1">
    <citation type="submission" date="2016-10" db="EMBL/GenBank/DDBJ databases">
        <authorList>
            <person name="Varghese N."/>
            <person name="Submissions S."/>
        </authorList>
    </citation>
    <scope>NUCLEOTIDE SEQUENCE [LARGE SCALE GENOMIC DNA]</scope>
    <source>
        <strain evidence="7">JCM 21621</strain>
    </source>
</reference>
<dbReference type="PRINTS" id="PR00039">
    <property type="entry name" value="HTHLYSR"/>
</dbReference>
<dbReference type="GO" id="GO:0000976">
    <property type="term" value="F:transcription cis-regulatory region binding"/>
    <property type="evidence" value="ECO:0007669"/>
    <property type="project" value="TreeGrafter"/>
</dbReference>
<accession>A0A1H0NLF5</accession>
<keyword evidence="7" id="KW-1185">Reference proteome</keyword>
<evidence type="ECO:0000256" key="1">
    <source>
        <dbReference type="ARBA" id="ARBA00009437"/>
    </source>
</evidence>
<dbReference type="SUPFAM" id="SSF53850">
    <property type="entry name" value="Periplasmic binding protein-like II"/>
    <property type="match status" value="1"/>
</dbReference>
<feature type="domain" description="HTH lysR-type" evidence="5">
    <location>
        <begin position="8"/>
        <end position="65"/>
    </location>
</feature>
<dbReference type="EMBL" id="FNIJ01000018">
    <property type="protein sequence ID" value="SDO93461.1"/>
    <property type="molecule type" value="Genomic_DNA"/>
</dbReference>
<dbReference type="Gene3D" id="3.40.190.290">
    <property type="match status" value="1"/>
</dbReference>
<dbReference type="FunFam" id="1.10.10.10:FF:000001">
    <property type="entry name" value="LysR family transcriptional regulator"/>
    <property type="match status" value="1"/>
</dbReference>
<sequence length="303" mass="33544">MLSQLRDIDLQLLRLFVTVVECGGFSAAQGELGLSQPSISIQMARLETRLGYRLCERGKGGFRLTPKGEQLLQATRRLFVAIEGFRQEASGVADKLLGEVRIGLSEALDESVLARIADAIGRFRRRNEAVTLELLTVMPAELERQLLQDRLHLAVGYFAGTQAALQHETLFVEQQALYCGAGHPLFQRPRADREAIAGADQVHHPYRFIAADEPLQARHSSARSEQVDGTLAFVLSGRHIGYLPRHIAEPWVARGRLRALQEGELSFEVRFSLARHRGRQAGEAEEAFVADLLAAFGRTSPAT</sequence>
<dbReference type="RefSeq" id="WP_084313357.1">
    <property type="nucleotide sequence ID" value="NZ_FNIJ01000018.1"/>
</dbReference>
<keyword evidence="3 6" id="KW-0238">DNA-binding</keyword>
<keyword evidence="4" id="KW-0804">Transcription</keyword>
<dbReference type="PANTHER" id="PTHR30126:SF98">
    <property type="entry name" value="HTH-TYPE TRANSCRIPTIONAL ACTIVATOR BAUR"/>
    <property type="match status" value="1"/>
</dbReference>
<dbReference type="InterPro" id="IPR036390">
    <property type="entry name" value="WH_DNA-bd_sf"/>
</dbReference>
<organism evidence="6 7">
    <name type="scientific">Pseudomonas jinjuensis</name>
    <dbReference type="NCBI Taxonomy" id="198616"/>
    <lineage>
        <taxon>Bacteria</taxon>
        <taxon>Pseudomonadati</taxon>
        <taxon>Pseudomonadota</taxon>
        <taxon>Gammaproteobacteria</taxon>
        <taxon>Pseudomonadales</taxon>
        <taxon>Pseudomonadaceae</taxon>
        <taxon>Pseudomonas</taxon>
    </lineage>
</organism>
<protein>
    <submittedName>
        <fullName evidence="6">DNA-binding transcriptional regulator, LysR family</fullName>
    </submittedName>
</protein>